<proteinExistence type="predicted"/>
<keyword evidence="3" id="KW-1185">Reference proteome</keyword>
<keyword evidence="1" id="KW-0732">Signal</keyword>
<dbReference type="Proteomes" id="UP000807469">
    <property type="component" value="Unassembled WGS sequence"/>
</dbReference>
<reference evidence="2" key="1">
    <citation type="submission" date="2020-11" db="EMBL/GenBank/DDBJ databases">
        <authorList>
            <consortium name="DOE Joint Genome Institute"/>
            <person name="Ahrendt S."/>
            <person name="Riley R."/>
            <person name="Andreopoulos W."/>
            <person name="Labutti K."/>
            <person name="Pangilinan J."/>
            <person name="Ruiz-Duenas F.J."/>
            <person name="Barrasa J.M."/>
            <person name="Sanchez-Garcia M."/>
            <person name="Camarero S."/>
            <person name="Miyauchi S."/>
            <person name="Serrano A."/>
            <person name="Linde D."/>
            <person name="Babiker R."/>
            <person name="Drula E."/>
            <person name="Ayuso-Fernandez I."/>
            <person name="Pacheco R."/>
            <person name="Padilla G."/>
            <person name="Ferreira P."/>
            <person name="Barriuso J."/>
            <person name="Kellner H."/>
            <person name="Castanera R."/>
            <person name="Alfaro M."/>
            <person name="Ramirez L."/>
            <person name="Pisabarro A.G."/>
            <person name="Kuo A."/>
            <person name="Tritt A."/>
            <person name="Lipzen A."/>
            <person name="He G."/>
            <person name="Yan M."/>
            <person name="Ng V."/>
            <person name="Cullen D."/>
            <person name="Martin F."/>
            <person name="Rosso M.-N."/>
            <person name="Henrissat B."/>
            <person name="Hibbett D."/>
            <person name="Martinez A.T."/>
            <person name="Grigoriev I.V."/>
        </authorList>
    </citation>
    <scope>NUCLEOTIDE SEQUENCE</scope>
    <source>
        <strain evidence="2">CIRM-BRFM 674</strain>
    </source>
</reference>
<feature type="signal peptide" evidence="1">
    <location>
        <begin position="1"/>
        <end position="19"/>
    </location>
</feature>
<comment type="caution">
    <text evidence="2">The sequence shown here is derived from an EMBL/GenBank/DDBJ whole genome shotgun (WGS) entry which is preliminary data.</text>
</comment>
<dbReference type="OrthoDB" id="3362246at2759"/>
<dbReference type="PANTHER" id="PTHR37487">
    <property type="entry name" value="CHROMOSOME 1, WHOLE GENOME SHOTGUN SEQUENCE"/>
    <property type="match status" value="1"/>
</dbReference>
<evidence type="ECO:0000313" key="2">
    <source>
        <dbReference type="EMBL" id="KAF9476681.1"/>
    </source>
</evidence>
<accession>A0A9P5YWX9</accession>
<evidence type="ECO:0000256" key="1">
    <source>
        <dbReference type="SAM" id="SignalP"/>
    </source>
</evidence>
<gene>
    <name evidence="2" type="ORF">BDN70DRAFT_811864</name>
</gene>
<protein>
    <recommendedName>
        <fullName evidence="4">Ig-like domain-containing protein</fullName>
    </recommendedName>
</protein>
<evidence type="ECO:0008006" key="4">
    <source>
        <dbReference type="Google" id="ProtNLM"/>
    </source>
</evidence>
<name>A0A9P5YWX9_9AGAR</name>
<dbReference type="PANTHER" id="PTHR37487:SF2">
    <property type="entry name" value="EXPRESSED PROTEIN"/>
    <property type="match status" value="1"/>
</dbReference>
<dbReference type="AlphaFoldDB" id="A0A9P5YWX9"/>
<feature type="chain" id="PRO_5040377000" description="Ig-like domain-containing protein" evidence="1">
    <location>
        <begin position="20"/>
        <end position="125"/>
    </location>
</feature>
<sequence>MKYFVSTAALFSIIPGILSLTINTPTSVVQCQPQLLSWSGGAPPYYLSIIPGGQASAAPLKSFDTQTGSSLTWIVDLPSGTSITCALKDSTGATAYTDMVTIQPGTDSRYDNYCSSSCSLFIYIF</sequence>
<organism evidence="2 3">
    <name type="scientific">Pholiota conissans</name>
    <dbReference type="NCBI Taxonomy" id="109636"/>
    <lineage>
        <taxon>Eukaryota</taxon>
        <taxon>Fungi</taxon>
        <taxon>Dikarya</taxon>
        <taxon>Basidiomycota</taxon>
        <taxon>Agaricomycotina</taxon>
        <taxon>Agaricomycetes</taxon>
        <taxon>Agaricomycetidae</taxon>
        <taxon>Agaricales</taxon>
        <taxon>Agaricineae</taxon>
        <taxon>Strophariaceae</taxon>
        <taxon>Pholiota</taxon>
    </lineage>
</organism>
<dbReference type="EMBL" id="MU155285">
    <property type="protein sequence ID" value="KAF9476681.1"/>
    <property type="molecule type" value="Genomic_DNA"/>
</dbReference>
<evidence type="ECO:0000313" key="3">
    <source>
        <dbReference type="Proteomes" id="UP000807469"/>
    </source>
</evidence>